<dbReference type="SUPFAM" id="SSF141099">
    <property type="entry name" value="Atu1913-like"/>
    <property type="match status" value="1"/>
</dbReference>
<name>A0A323TE02_9BACI</name>
<keyword evidence="3" id="KW-1185">Reference proteome</keyword>
<reference evidence="2 3" key="1">
    <citation type="submission" date="2017-10" db="EMBL/GenBank/DDBJ databases">
        <title>Bacillus sp. nov., a halophilic bacterium isolated from a Keqin Lake.</title>
        <authorList>
            <person name="Wang H."/>
        </authorList>
    </citation>
    <scope>NUCLEOTIDE SEQUENCE [LARGE SCALE GENOMIC DNA]</scope>
    <source>
        <strain evidence="2 3">KQ-12</strain>
    </source>
</reference>
<evidence type="ECO:0000313" key="3">
    <source>
        <dbReference type="Proteomes" id="UP000248214"/>
    </source>
</evidence>
<dbReference type="AlphaFoldDB" id="A0A323TE02"/>
<dbReference type="EMBL" id="PDOD01000002">
    <property type="protein sequence ID" value="PYZ93351.1"/>
    <property type="molecule type" value="Genomic_DNA"/>
</dbReference>
<proteinExistence type="predicted"/>
<dbReference type="InterPro" id="IPR015073">
    <property type="entry name" value="DUF1883"/>
</dbReference>
<dbReference type="RefSeq" id="WP_110609382.1">
    <property type="nucleotide sequence ID" value="NZ_PDOD01000002.1"/>
</dbReference>
<dbReference type="OrthoDB" id="7285215at2"/>
<dbReference type="Pfam" id="PF08980">
    <property type="entry name" value="DUF1883"/>
    <property type="match status" value="1"/>
</dbReference>
<dbReference type="Gene3D" id="4.10.1210.10">
    <property type="entry name" value="Atu1913-like"/>
    <property type="match status" value="1"/>
</dbReference>
<gene>
    <name evidence="2" type="ORF">CR194_09165</name>
</gene>
<sequence length="85" mass="9951">MKYKVIQKFLDYGAMVSVELNRQAYVLLLDPKNYEKFKKGEHYKSYGGLARSSPYKISVPSTGTWFIVFHLGKDEGNLKYKIYFL</sequence>
<dbReference type="InterPro" id="IPR036488">
    <property type="entry name" value="DUF1883-like_sf"/>
</dbReference>
<evidence type="ECO:0000313" key="2">
    <source>
        <dbReference type="EMBL" id="PYZ93351.1"/>
    </source>
</evidence>
<evidence type="ECO:0000259" key="1">
    <source>
        <dbReference type="Pfam" id="PF08980"/>
    </source>
</evidence>
<protein>
    <recommendedName>
        <fullName evidence="1">DUF1883 domain-containing protein</fullName>
    </recommendedName>
</protein>
<organism evidence="2 3">
    <name type="scientific">Salipaludibacillus keqinensis</name>
    <dbReference type="NCBI Taxonomy" id="2045207"/>
    <lineage>
        <taxon>Bacteria</taxon>
        <taxon>Bacillati</taxon>
        <taxon>Bacillota</taxon>
        <taxon>Bacilli</taxon>
        <taxon>Bacillales</taxon>
        <taxon>Bacillaceae</taxon>
    </lineage>
</organism>
<feature type="domain" description="DUF1883" evidence="1">
    <location>
        <begin position="7"/>
        <end position="72"/>
    </location>
</feature>
<dbReference type="Proteomes" id="UP000248214">
    <property type="component" value="Unassembled WGS sequence"/>
</dbReference>
<comment type="caution">
    <text evidence="2">The sequence shown here is derived from an EMBL/GenBank/DDBJ whole genome shotgun (WGS) entry which is preliminary data.</text>
</comment>
<accession>A0A323TE02</accession>